<evidence type="ECO:0000313" key="3">
    <source>
        <dbReference type="Proteomes" id="UP001381693"/>
    </source>
</evidence>
<name>A0AAN8WRH0_HALRR</name>
<organism evidence="2 3">
    <name type="scientific">Halocaridina rubra</name>
    <name type="common">Hawaiian red shrimp</name>
    <dbReference type="NCBI Taxonomy" id="373956"/>
    <lineage>
        <taxon>Eukaryota</taxon>
        <taxon>Metazoa</taxon>
        <taxon>Ecdysozoa</taxon>
        <taxon>Arthropoda</taxon>
        <taxon>Crustacea</taxon>
        <taxon>Multicrustacea</taxon>
        <taxon>Malacostraca</taxon>
        <taxon>Eumalacostraca</taxon>
        <taxon>Eucarida</taxon>
        <taxon>Decapoda</taxon>
        <taxon>Pleocyemata</taxon>
        <taxon>Caridea</taxon>
        <taxon>Atyoidea</taxon>
        <taxon>Atyidae</taxon>
        <taxon>Halocaridina</taxon>
    </lineage>
</organism>
<protein>
    <submittedName>
        <fullName evidence="2">Uncharacterized protein</fullName>
    </submittedName>
</protein>
<reference evidence="2 3" key="1">
    <citation type="submission" date="2023-11" db="EMBL/GenBank/DDBJ databases">
        <title>Halocaridina rubra genome assembly.</title>
        <authorList>
            <person name="Smith C."/>
        </authorList>
    </citation>
    <scope>NUCLEOTIDE SEQUENCE [LARGE SCALE GENOMIC DNA]</scope>
    <source>
        <strain evidence="2">EP-1</strain>
        <tissue evidence="2">Whole</tissue>
    </source>
</reference>
<proteinExistence type="predicted"/>
<evidence type="ECO:0000256" key="1">
    <source>
        <dbReference type="SAM" id="MobiDB-lite"/>
    </source>
</evidence>
<gene>
    <name evidence="2" type="ORF">SK128_005385</name>
</gene>
<dbReference type="EMBL" id="JAXCGZ010015208">
    <property type="protein sequence ID" value="KAK7070872.1"/>
    <property type="molecule type" value="Genomic_DNA"/>
</dbReference>
<comment type="caution">
    <text evidence="2">The sequence shown here is derived from an EMBL/GenBank/DDBJ whole genome shotgun (WGS) entry which is preliminary data.</text>
</comment>
<sequence>MPSLGGRCWCCVWHEQAEKDEPSSGEEGPGTKRTTTPTESKCFIGTKMGTKIEILLYKSDNSYKQFKKEISALRLMTELKPENKE</sequence>
<keyword evidence="3" id="KW-1185">Reference proteome</keyword>
<evidence type="ECO:0000313" key="2">
    <source>
        <dbReference type="EMBL" id="KAK7070872.1"/>
    </source>
</evidence>
<feature type="region of interest" description="Disordered" evidence="1">
    <location>
        <begin position="17"/>
        <end position="40"/>
    </location>
</feature>
<accession>A0AAN8WRH0</accession>
<dbReference type="AlphaFoldDB" id="A0AAN8WRH0"/>
<dbReference type="Proteomes" id="UP001381693">
    <property type="component" value="Unassembled WGS sequence"/>
</dbReference>